<dbReference type="PANTHER" id="PTHR14226">
    <property type="entry name" value="NEUROPATHY TARGET ESTERASE/SWISS CHEESE D.MELANOGASTER"/>
    <property type="match status" value="1"/>
</dbReference>
<dbReference type="PROSITE" id="PS51635">
    <property type="entry name" value="PNPLA"/>
    <property type="match status" value="1"/>
</dbReference>
<keyword evidence="2 4" id="KW-0442">Lipid degradation</keyword>
<dbReference type="CDD" id="cd07209">
    <property type="entry name" value="Pat_hypo_Ecoli_Z1214_like"/>
    <property type="match status" value="1"/>
</dbReference>
<proteinExistence type="predicted"/>
<dbReference type="InterPro" id="IPR021095">
    <property type="entry name" value="DUF3734"/>
</dbReference>
<dbReference type="Proteomes" id="UP000625079">
    <property type="component" value="Unassembled WGS sequence"/>
</dbReference>
<reference evidence="6" key="1">
    <citation type="journal article" date="2014" name="Int. J. Syst. Evol. Microbiol.">
        <title>Complete genome sequence of Corynebacterium casei LMG S-19264T (=DSM 44701T), isolated from a smear-ripened cheese.</title>
        <authorList>
            <consortium name="US DOE Joint Genome Institute (JGI-PGF)"/>
            <person name="Walter F."/>
            <person name="Albersmeier A."/>
            <person name="Kalinowski J."/>
            <person name="Ruckert C."/>
        </authorList>
    </citation>
    <scope>NUCLEOTIDE SEQUENCE</scope>
    <source>
        <strain evidence="6">CGMCC 1.15034</strain>
    </source>
</reference>
<dbReference type="AlphaFoldDB" id="A0A410VGT5"/>
<feature type="short sequence motif" description="GXGXXG" evidence="4">
    <location>
        <begin position="28"/>
        <end position="33"/>
    </location>
</feature>
<keyword evidence="1 4" id="KW-0378">Hydrolase</keyword>
<evidence type="ECO:0000313" key="6">
    <source>
        <dbReference type="EMBL" id="GGI22890.1"/>
    </source>
</evidence>
<organism evidence="6 9">
    <name type="scientific">Bradyrhizobium guangdongense</name>
    <dbReference type="NCBI Taxonomy" id="1325090"/>
    <lineage>
        <taxon>Bacteria</taxon>
        <taxon>Pseudomonadati</taxon>
        <taxon>Pseudomonadota</taxon>
        <taxon>Alphaproteobacteria</taxon>
        <taxon>Hyphomicrobiales</taxon>
        <taxon>Nitrobacteraceae</taxon>
        <taxon>Bradyrhizobium</taxon>
    </lineage>
</organism>
<dbReference type="InterPro" id="IPR016035">
    <property type="entry name" value="Acyl_Trfase/lysoPLipase"/>
</dbReference>
<accession>A0A410VGT5</accession>
<dbReference type="EMBL" id="BMHC01000002">
    <property type="protein sequence ID" value="GGI22890.1"/>
    <property type="molecule type" value="Genomic_DNA"/>
</dbReference>
<dbReference type="EMBL" id="CP030057">
    <property type="protein sequence ID" value="QOZ61333.1"/>
    <property type="molecule type" value="Genomic_DNA"/>
</dbReference>
<evidence type="ECO:0000313" key="9">
    <source>
        <dbReference type="Proteomes" id="UP000625079"/>
    </source>
</evidence>
<evidence type="ECO:0000313" key="7">
    <source>
        <dbReference type="EMBL" id="QOZ61333.1"/>
    </source>
</evidence>
<dbReference type="Gene3D" id="3.40.1090.10">
    <property type="entry name" value="Cytosolic phospholipase A2 catalytic domain"/>
    <property type="match status" value="2"/>
</dbReference>
<keyword evidence="8" id="KW-1185">Reference proteome</keyword>
<feature type="active site" description="Nucleophile" evidence="4">
    <location>
        <position position="57"/>
    </location>
</feature>
<dbReference type="PANTHER" id="PTHR14226:SF57">
    <property type="entry name" value="BLR7027 PROTEIN"/>
    <property type="match status" value="1"/>
</dbReference>
<feature type="short sequence motif" description="GXSXG" evidence="4">
    <location>
        <begin position="55"/>
        <end position="59"/>
    </location>
</feature>
<sequence>MLNVMREQTELQQTRSLPYDVVALVLQGGGALGAYQAGVYEGLHEAGIRPNWLAGISIGALNAAIIAGSPEAERVDRLREFWETICAFSIEWPAGEGLANALPFAFDINSVRNAMAAMRALVQGQPGFFKPRFPSPLWSPFSGDAATSFYDTAPLQKTLERLVDFDRLNSGDVRVSVGAVNVRSGNLTYFDTAERRLGPRHFMASGALPPGFPAVEIEGEHYWDGGVVSNTPLSRVLSGEPCDTLAFQIDLWSAKGRVPYDMMEVSSRQKDIQYSSRTRAVTDQMLRMQKMRQALQRTIEKLPEAAKQDPEIRAIADLARHRSHNIIHLIYQTKPHEGHSRDYEFGLSAMRAHWQSGLEDIRRTLADGRRLDPPPPELGIVTHDIHRRD</sequence>
<evidence type="ECO:0000256" key="1">
    <source>
        <dbReference type="ARBA" id="ARBA00022801"/>
    </source>
</evidence>
<dbReference type="InterPro" id="IPR050301">
    <property type="entry name" value="NTE"/>
</dbReference>
<dbReference type="Pfam" id="PF01734">
    <property type="entry name" value="Patatin"/>
    <property type="match status" value="1"/>
</dbReference>
<dbReference type="Proteomes" id="UP000593880">
    <property type="component" value="Chromosome"/>
</dbReference>
<evidence type="ECO:0000256" key="2">
    <source>
        <dbReference type="ARBA" id="ARBA00022963"/>
    </source>
</evidence>
<dbReference type="SUPFAM" id="SSF52151">
    <property type="entry name" value="FabD/lysophospholipase-like"/>
    <property type="match status" value="1"/>
</dbReference>
<evidence type="ECO:0000259" key="5">
    <source>
        <dbReference type="PROSITE" id="PS51635"/>
    </source>
</evidence>
<feature type="short sequence motif" description="DGA/G" evidence="4">
    <location>
        <begin position="224"/>
        <end position="226"/>
    </location>
</feature>
<evidence type="ECO:0000256" key="3">
    <source>
        <dbReference type="ARBA" id="ARBA00023098"/>
    </source>
</evidence>
<feature type="active site" description="Proton acceptor" evidence="4">
    <location>
        <position position="224"/>
    </location>
</feature>
<evidence type="ECO:0000256" key="4">
    <source>
        <dbReference type="PROSITE-ProRule" id="PRU01161"/>
    </source>
</evidence>
<dbReference type="GO" id="GO:0016787">
    <property type="term" value="F:hydrolase activity"/>
    <property type="evidence" value="ECO:0007669"/>
    <property type="project" value="UniProtKB-UniRule"/>
</dbReference>
<dbReference type="RefSeq" id="WP_128966899.1">
    <property type="nucleotide sequence ID" value="NZ_BMHC01000002.1"/>
</dbReference>
<dbReference type="Pfam" id="PF12536">
    <property type="entry name" value="DUF3734"/>
    <property type="match status" value="1"/>
</dbReference>
<reference evidence="7 8" key="2">
    <citation type="submission" date="2018-06" db="EMBL/GenBank/DDBJ databases">
        <title>Comparative genomics of rhizobia nodulating Arachis hypogaea in China.</title>
        <authorList>
            <person name="Li Y."/>
        </authorList>
    </citation>
    <scope>NUCLEOTIDE SEQUENCE [LARGE SCALE GENOMIC DNA]</scope>
    <source>
        <strain evidence="7 8">CCBAU 51658</strain>
    </source>
</reference>
<name>A0A410VGT5_9BRAD</name>
<protein>
    <submittedName>
        <fullName evidence="6">Membrane protein</fullName>
    </submittedName>
    <submittedName>
        <fullName evidence="7">Patatin-like phospholipase family protein</fullName>
    </submittedName>
</protein>
<feature type="domain" description="PNPLA" evidence="5">
    <location>
        <begin position="24"/>
        <end position="237"/>
    </location>
</feature>
<dbReference type="InterPro" id="IPR002641">
    <property type="entry name" value="PNPLA_dom"/>
</dbReference>
<keyword evidence="3 4" id="KW-0443">Lipid metabolism</keyword>
<reference evidence="6" key="3">
    <citation type="submission" date="2022-12" db="EMBL/GenBank/DDBJ databases">
        <authorList>
            <person name="Sun Q."/>
            <person name="Zhou Y."/>
        </authorList>
    </citation>
    <scope>NUCLEOTIDE SEQUENCE</scope>
    <source>
        <strain evidence="6">CGMCC 1.15034</strain>
    </source>
</reference>
<dbReference type="OrthoDB" id="9807112at2"/>
<dbReference type="GO" id="GO:0016042">
    <property type="term" value="P:lipid catabolic process"/>
    <property type="evidence" value="ECO:0007669"/>
    <property type="project" value="UniProtKB-UniRule"/>
</dbReference>
<gene>
    <name evidence="6" type="ORF">GCM10010987_21660</name>
    <name evidence="7" type="ORF">XH86_23305</name>
</gene>
<evidence type="ECO:0000313" key="8">
    <source>
        <dbReference type="Proteomes" id="UP000593880"/>
    </source>
</evidence>